<evidence type="ECO:0000256" key="5">
    <source>
        <dbReference type="SAM" id="MobiDB-lite"/>
    </source>
</evidence>
<proteinExistence type="predicted"/>
<dbReference type="Proteomes" id="UP000298030">
    <property type="component" value="Unassembled WGS sequence"/>
</dbReference>
<keyword evidence="10" id="KW-1185">Reference proteome</keyword>
<evidence type="ECO:0008006" key="11">
    <source>
        <dbReference type="Google" id="ProtNLM"/>
    </source>
</evidence>
<dbReference type="PANTHER" id="PTHR23327">
    <property type="entry name" value="RING FINGER PROTEIN 127"/>
    <property type="match status" value="1"/>
</dbReference>
<dbReference type="PROSITE" id="PS00518">
    <property type="entry name" value="ZF_RING_1"/>
    <property type="match status" value="1"/>
</dbReference>
<evidence type="ECO:0000259" key="8">
    <source>
        <dbReference type="PROSITE" id="PS51787"/>
    </source>
</evidence>
<dbReference type="InterPro" id="IPR046336">
    <property type="entry name" value="Lon_prtase_N_sf"/>
</dbReference>
<name>A0A4Y7T7V6_COPMI</name>
<keyword evidence="6" id="KW-1133">Transmembrane helix</keyword>
<feature type="transmembrane region" description="Helical" evidence="6">
    <location>
        <begin position="591"/>
        <end position="609"/>
    </location>
</feature>
<evidence type="ECO:0000259" key="7">
    <source>
        <dbReference type="PROSITE" id="PS50089"/>
    </source>
</evidence>
<evidence type="ECO:0000256" key="1">
    <source>
        <dbReference type="ARBA" id="ARBA00022723"/>
    </source>
</evidence>
<dbReference type="InterPro" id="IPR013083">
    <property type="entry name" value="Znf_RING/FYVE/PHD"/>
</dbReference>
<dbReference type="SMART" id="SM00464">
    <property type="entry name" value="LON"/>
    <property type="match status" value="1"/>
</dbReference>
<feature type="region of interest" description="Disordered" evidence="5">
    <location>
        <begin position="386"/>
        <end position="481"/>
    </location>
</feature>
<gene>
    <name evidence="9" type="ORF">FA13DRAFT_1631250</name>
</gene>
<dbReference type="Pfam" id="PF02190">
    <property type="entry name" value="LON_substr_bdg"/>
    <property type="match status" value="1"/>
</dbReference>
<evidence type="ECO:0000313" key="10">
    <source>
        <dbReference type="Proteomes" id="UP000298030"/>
    </source>
</evidence>
<dbReference type="STRING" id="71717.A0A4Y7T7V6"/>
<dbReference type="PROSITE" id="PS51787">
    <property type="entry name" value="LON_N"/>
    <property type="match status" value="1"/>
</dbReference>
<dbReference type="EMBL" id="QPFP01000024">
    <property type="protein sequence ID" value="TEB30266.1"/>
    <property type="molecule type" value="Genomic_DNA"/>
</dbReference>
<dbReference type="Gene3D" id="2.30.130.40">
    <property type="entry name" value="LON domain-like"/>
    <property type="match status" value="1"/>
</dbReference>
<feature type="region of interest" description="Disordered" evidence="5">
    <location>
        <begin position="106"/>
        <end position="172"/>
    </location>
</feature>
<comment type="caution">
    <text evidence="9">The sequence shown here is derived from an EMBL/GenBank/DDBJ whole genome shotgun (WGS) entry which is preliminary data.</text>
</comment>
<evidence type="ECO:0000256" key="4">
    <source>
        <dbReference type="PROSITE-ProRule" id="PRU00175"/>
    </source>
</evidence>
<dbReference type="GO" id="GO:0008270">
    <property type="term" value="F:zinc ion binding"/>
    <property type="evidence" value="ECO:0007669"/>
    <property type="project" value="UniProtKB-KW"/>
</dbReference>
<keyword evidence="6" id="KW-0472">Membrane</keyword>
<sequence>MASPSSLRTALRCPLCLAPLRHPATLRCGHAVCARHLAAAPGPCPLPSCTSPSPVHNIRVPNGVAYRSAHAPHALPLLVADTARDVTLGKCLDCVDRCRRRLLDLSTAHGSDGDDPNDSDDGRPRKRRRQEPEEEPDLLSFLTRQAALAGSTPPDEPLTPDGGRSHPARPSDRDLALDAFRKELQQELTCDICSEILYDPITTPCQHTYCTRCLQRSLDHQGSCPQCREKLPTFSYFQDHPINSTVHTLILKAFPGLYAERKAAIEEEDRDAQLDTPIFVCGLYFPGQRCIIHIFEPRYRLMLRRCLEGDKPWFGMVMPPKAGTPNTLCDYGTMLQIQGVDMLQDGRSIVRTIGTFRFRITDRGALDGYTVGKIERIEDYPDTLMDAIESPSEGLPSPNSGQPSPAPSSSTPGPSTPTSSSTPPTRNTAPSNMSPGPSSLSSSAPPRSPSTPSSHAQPPSSSSSRSPHPPPPPPLIRTGHNPTNAELIDICRLFISRLQRGTAPWVVQRLANGAGEMPDDSAMFSFWVASLLPLDELEKAKLLPIKSPRLRLLLVVHWIEQLNKQWYVRFIILTGWVRGAVWWVFKTVVDAIVWVLSWTVGMGVAAGPVELDSANARRVRREGEQALRAALLAATFPAFILVMALWWAV</sequence>
<dbReference type="CDD" id="cd16514">
    <property type="entry name" value="RING-HC_LONFs_rpt2"/>
    <property type="match status" value="1"/>
</dbReference>
<dbReference type="GO" id="GO:0061630">
    <property type="term" value="F:ubiquitin protein ligase activity"/>
    <property type="evidence" value="ECO:0007669"/>
    <property type="project" value="TreeGrafter"/>
</dbReference>
<feature type="transmembrane region" description="Helical" evidence="6">
    <location>
        <begin position="566"/>
        <end position="585"/>
    </location>
</feature>
<dbReference type="Gene3D" id="3.30.40.10">
    <property type="entry name" value="Zinc/RING finger domain, C3HC4 (zinc finger)"/>
    <property type="match status" value="2"/>
</dbReference>
<feature type="domain" description="Lon N-terminal" evidence="8">
    <location>
        <begin position="262"/>
        <end position="563"/>
    </location>
</feature>
<feature type="domain" description="RING-type" evidence="7">
    <location>
        <begin position="190"/>
        <end position="228"/>
    </location>
</feature>
<dbReference type="PROSITE" id="PS50089">
    <property type="entry name" value="ZF_RING_2"/>
    <property type="match status" value="1"/>
</dbReference>
<accession>A0A4Y7T7V6</accession>
<dbReference type="SMART" id="SM00184">
    <property type="entry name" value="RING"/>
    <property type="match status" value="2"/>
</dbReference>
<keyword evidence="2 4" id="KW-0863">Zinc-finger</keyword>
<keyword evidence="3" id="KW-0862">Zinc</keyword>
<evidence type="ECO:0000256" key="2">
    <source>
        <dbReference type="ARBA" id="ARBA00022771"/>
    </source>
</evidence>
<feature type="transmembrane region" description="Helical" evidence="6">
    <location>
        <begin position="629"/>
        <end position="648"/>
    </location>
</feature>
<dbReference type="AlphaFoldDB" id="A0A4Y7T7V6"/>
<keyword evidence="1" id="KW-0479">Metal-binding</keyword>
<evidence type="ECO:0000313" key="9">
    <source>
        <dbReference type="EMBL" id="TEB30266.1"/>
    </source>
</evidence>
<dbReference type="SUPFAM" id="SSF88697">
    <property type="entry name" value="PUA domain-like"/>
    <property type="match status" value="1"/>
</dbReference>
<dbReference type="InterPro" id="IPR015947">
    <property type="entry name" value="PUA-like_sf"/>
</dbReference>
<dbReference type="OrthoDB" id="264917at2759"/>
<organism evidence="9 10">
    <name type="scientific">Coprinellus micaceus</name>
    <name type="common">Glistening ink-cap mushroom</name>
    <name type="synonym">Coprinus micaceus</name>
    <dbReference type="NCBI Taxonomy" id="71717"/>
    <lineage>
        <taxon>Eukaryota</taxon>
        <taxon>Fungi</taxon>
        <taxon>Dikarya</taxon>
        <taxon>Basidiomycota</taxon>
        <taxon>Agaricomycotina</taxon>
        <taxon>Agaricomycetes</taxon>
        <taxon>Agaricomycetidae</taxon>
        <taxon>Agaricales</taxon>
        <taxon>Agaricineae</taxon>
        <taxon>Psathyrellaceae</taxon>
        <taxon>Coprinellus</taxon>
    </lineage>
</organism>
<evidence type="ECO:0000256" key="3">
    <source>
        <dbReference type="ARBA" id="ARBA00022833"/>
    </source>
</evidence>
<feature type="compositionally biased region" description="Low complexity" evidence="5">
    <location>
        <begin position="396"/>
        <end position="466"/>
    </location>
</feature>
<dbReference type="Gene3D" id="1.20.58.1480">
    <property type="match status" value="1"/>
</dbReference>
<dbReference type="InterPro" id="IPR001841">
    <property type="entry name" value="Znf_RING"/>
</dbReference>
<dbReference type="InterPro" id="IPR017907">
    <property type="entry name" value="Znf_RING_CS"/>
</dbReference>
<dbReference type="Pfam" id="PF13923">
    <property type="entry name" value="zf-C3HC4_2"/>
    <property type="match status" value="1"/>
</dbReference>
<keyword evidence="6" id="KW-0812">Transmembrane</keyword>
<dbReference type="InterPro" id="IPR003111">
    <property type="entry name" value="Lon_prtase_N"/>
</dbReference>
<evidence type="ECO:0000256" key="6">
    <source>
        <dbReference type="SAM" id="Phobius"/>
    </source>
</evidence>
<dbReference type="PANTHER" id="PTHR23327:SF42">
    <property type="entry name" value="LON PEPTIDASE N-TERMINAL DOMAIN AND RING FINGER PROTEIN C14F5.10C"/>
    <property type="match status" value="1"/>
</dbReference>
<dbReference type="SUPFAM" id="SSF57850">
    <property type="entry name" value="RING/U-box"/>
    <property type="match status" value="2"/>
</dbReference>
<protein>
    <recommendedName>
        <fullName evidence="11">LON-domain-containing protein</fullName>
    </recommendedName>
</protein>
<reference evidence="9 10" key="1">
    <citation type="journal article" date="2019" name="Nat. Ecol. Evol.">
        <title>Megaphylogeny resolves global patterns of mushroom evolution.</title>
        <authorList>
            <person name="Varga T."/>
            <person name="Krizsan K."/>
            <person name="Foldi C."/>
            <person name="Dima B."/>
            <person name="Sanchez-Garcia M."/>
            <person name="Sanchez-Ramirez S."/>
            <person name="Szollosi G.J."/>
            <person name="Szarkandi J.G."/>
            <person name="Papp V."/>
            <person name="Albert L."/>
            <person name="Andreopoulos W."/>
            <person name="Angelini C."/>
            <person name="Antonin V."/>
            <person name="Barry K.W."/>
            <person name="Bougher N.L."/>
            <person name="Buchanan P."/>
            <person name="Buyck B."/>
            <person name="Bense V."/>
            <person name="Catcheside P."/>
            <person name="Chovatia M."/>
            <person name="Cooper J."/>
            <person name="Damon W."/>
            <person name="Desjardin D."/>
            <person name="Finy P."/>
            <person name="Geml J."/>
            <person name="Haridas S."/>
            <person name="Hughes K."/>
            <person name="Justo A."/>
            <person name="Karasinski D."/>
            <person name="Kautmanova I."/>
            <person name="Kiss B."/>
            <person name="Kocsube S."/>
            <person name="Kotiranta H."/>
            <person name="LaButti K.M."/>
            <person name="Lechner B.E."/>
            <person name="Liimatainen K."/>
            <person name="Lipzen A."/>
            <person name="Lukacs Z."/>
            <person name="Mihaltcheva S."/>
            <person name="Morgado L.N."/>
            <person name="Niskanen T."/>
            <person name="Noordeloos M.E."/>
            <person name="Ohm R.A."/>
            <person name="Ortiz-Santana B."/>
            <person name="Ovrebo C."/>
            <person name="Racz N."/>
            <person name="Riley R."/>
            <person name="Savchenko A."/>
            <person name="Shiryaev A."/>
            <person name="Soop K."/>
            <person name="Spirin V."/>
            <person name="Szebenyi C."/>
            <person name="Tomsovsky M."/>
            <person name="Tulloss R.E."/>
            <person name="Uehling J."/>
            <person name="Grigoriev I.V."/>
            <person name="Vagvolgyi C."/>
            <person name="Papp T."/>
            <person name="Martin F.M."/>
            <person name="Miettinen O."/>
            <person name="Hibbett D.S."/>
            <person name="Nagy L.G."/>
        </authorList>
    </citation>
    <scope>NUCLEOTIDE SEQUENCE [LARGE SCALE GENOMIC DNA]</scope>
    <source>
        <strain evidence="9 10">FP101781</strain>
    </source>
</reference>